<dbReference type="OrthoDB" id="9805013at2"/>
<comment type="caution">
    <text evidence="2">The sequence shown here is derived from an EMBL/GenBank/DDBJ whole genome shotgun (WGS) entry which is preliminary data.</text>
</comment>
<sequence>MEKLLFIDACISTHASRTKRLCTTYIDQFLKKNPEVTLETVVLRKGKVEPLTKERIIERDKYVERKDWNHPMFDFAKQFQEADYIVVGTPYWDLSFASILKVYVENIMVADLTFKATNTGFVGLCEGKSLVYITTAGGFIGDKNFGYDYMCGVADMFGIPETELIKAEALDIEGFDAEKIMEKAIEEVKQRF</sequence>
<reference evidence="2 3" key="1">
    <citation type="submission" date="2018-08" db="EMBL/GenBank/DDBJ databases">
        <title>A genome reference for cultivated species of the human gut microbiota.</title>
        <authorList>
            <person name="Zou Y."/>
            <person name="Xue W."/>
            <person name="Luo G."/>
        </authorList>
    </citation>
    <scope>NUCLEOTIDE SEQUENCE [LARGE SCALE GENOMIC DNA]</scope>
    <source>
        <strain evidence="2 3">AM07-24</strain>
    </source>
</reference>
<dbReference type="InterPro" id="IPR003680">
    <property type="entry name" value="Flavodoxin_fold"/>
</dbReference>
<dbReference type="PANTHER" id="PTHR43741:SF4">
    <property type="entry name" value="FMN-DEPENDENT NADH:QUINONE OXIDOREDUCTASE"/>
    <property type="match status" value="1"/>
</dbReference>
<dbReference type="Proteomes" id="UP000284841">
    <property type="component" value="Unassembled WGS sequence"/>
</dbReference>
<evidence type="ECO:0000259" key="1">
    <source>
        <dbReference type="Pfam" id="PF02525"/>
    </source>
</evidence>
<proteinExistence type="predicted"/>
<dbReference type="Pfam" id="PF02525">
    <property type="entry name" value="Flavodoxin_2"/>
    <property type="match status" value="1"/>
</dbReference>
<dbReference type="STRING" id="1776384.GCA_900086585_02560"/>
<dbReference type="InterPro" id="IPR029039">
    <property type="entry name" value="Flavoprotein-like_sf"/>
</dbReference>
<dbReference type="AlphaFoldDB" id="A0A415E6C0"/>
<keyword evidence="3" id="KW-1185">Reference proteome</keyword>
<protein>
    <submittedName>
        <fullName evidence="2">NAD(P)H dehydrogenase</fullName>
    </submittedName>
</protein>
<gene>
    <name evidence="2" type="ORF">DW099_01410</name>
</gene>
<organism evidence="2 3">
    <name type="scientific">Emergencia timonensis</name>
    <dbReference type="NCBI Taxonomy" id="1776384"/>
    <lineage>
        <taxon>Bacteria</taxon>
        <taxon>Bacillati</taxon>
        <taxon>Bacillota</taxon>
        <taxon>Clostridia</taxon>
        <taxon>Peptostreptococcales</taxon>
        <taxon>Anaerovoracaceae</taxon>
        <taxon>Emergencia</taxon>
    </lineage>
</organism>
<feature type="domain" description="Flavodoxin-like fold" evidence="1">
    <location>
        <begin position="3"/>
        <end position="191"/>
    </location>
</feature>
<dbReference type="GeneID" id="83004891"/>
<dbReference type="PANTHER" id="PTHR43741">
    <property type="entry name" value="FMN-DEPENDENT NADH-AZOREDUCTASE 1"/>
    <property type="match status" value="1"/>
</dbReference>
<evidence type="ECO:0000313" key="2">
    <source>
        <dbReference type="EMBL" id="RHJ89259.1"/>
    </source>
</evidence>
<accession>A0A415E6C0</accession>
<name>A0A415E6C0_9FIRM</name>
<dbReference type="RefSeq" id="WP_067539139.1">
    <property type="nucleotide sequence ID" value="NZ_AP025567.1"/>
</dbReference>
<dbReference type="SUPFAM" id="SSF52218">
    <property type="entry name" value="Flavoproteins"/>
    <property type="match status" value="1"/>
</dbReference>
<evidence type="ECO:0000313" key="3">
    <source>
        <dbReference type="Proteomes" id="UP000284841"/>
    </source>
</evidence>
<dbReference type="EMBL" id="QRMS01000001">
    <property type="protein sequence ID" value="RHJ89259.1"/>
    <property type="molecule type" value="Genomic_DNA"/>
</dbReference>
<dbReference type="InterPro" id="IPR050104">
    <property type="entry name" value="FMN-dep_NADH:Q_OxRdtase_AzoR1"/>
</dbReference>
<dbReference type="Gene3D" id="3.40.50.360">
    <property type="match status" value="1"/>
</dbReference>